<dbReference type="PANTHER" id="PTHR43158:SF2">
    <property type="entry name" value="SKFA PEPTIDE EXPORT ATP-BINDING PROTEIN SKFE"/>
    <property type="match status" value="1"/>
</dbReference>
<dbReference type="InterPro" id="IPR017871">
    <property type="entry name" value="ABC_transporter-like_CS"/>
</dbReference>
<dbReference type="Pfam" id="PF00005">
    <property type="entry name" value="ABC_tran"/>
    <property type="match status" value="1"/>
</dbReference>
<keyword evidence="5" id="KW-1185">Reference proteome</keyword>
<dbReference type="RefSeq" id="WP_283202301.1">
    <property type="nucleotide sequence ID" value="NZ_JASGCB010000001.1"/>
</dbReference>
<dbReference type="PANTHER" id="PTHR43158">
    <property type="entry name" value="SKFA PEPTIDE EXPORT ATP-BINDING PROTEIN SKFE"/>
    <property type="match status" value="1"/>
</dbReference>
<comment type="caution">
    <text evidence="4">The sequence shown here is derived from an EMBL/GenBank/DDBJ whole genome shotgun (WGS) entry which is preliminary data.</text>
</comment>
<accession>A0ABT6XUD9</accession>
<dbReference type="PROSITE" id="PS50893">
    <property type="entry name" value="ABC_TRANSPORTER_2"/>
    <property type="match status" value="1"/>
</dbReference>
<keyword evidence="2 4" id="KW-0067">ATP-binding</keyword>
<keyword evidence="1" id="KW-0547">Nucleotide-binding</keyword>
<dbReference type="EMBL" id="JASGCB010000001">
    <property type="protein sequence ID" value="MDI9258648.1"/>
    <property type="molecule type" value="Genomic_DNA"/>
</dbReference>
<evidence type="ECO:0000259" key="3">
    <source>
        <dbReference type="PROSITE" id="PS50893"/>
    </source>
</evidence>
<dbReference type="InterPro" id="IPR003439">
    <property type="entry name" value="ABC_transporter-like_ATP-bd"/>
</dbReference>
<feature type="domain" description="ABC transporter" evidence="3">
    <location>
        <begin position="4"/>
        <end position="246"/>
    </location>
</feature>
<organism evidence="4 5">
    <name type="scientific">Alicyclobacillus sendaiensis PA2</name>
    <dbReference type="NCBI Taxonomy" id="3029425"/>
    <lineage>
        <taxon>Bacteria</taxon>
        <taxon>Bacillati</taxon>
        <taxon>Bacillota</taxon>
        <taxon>Bacilli</taxon>
        <taxon>Bacillales</taxon>
        <taxon>Alicyclobacillaceae</taxon>
        <taxon>Alicyclobacillus</taxon>
    </lineage>
</organism>
<reference evidence="4 5" key="1">
    <citation type="submission" date="2023-04" db="EMBL/GenBank/DDBJ databases">
        <title>A. sendaiensis sub sp. chiapanensis a novel subspecie with specific adaptation in bacterial cell wall isolated from an active volcano.</title>
        <authorList>
            <person name="Alvarez Gutierrez P.E."/>
            <person name="Ortiz Cortes L.Y."/>
        </authorList>
    </citation>
    <scope>NUCLEOTIDE SEQUENCE [LARGE SCALE GENOMIC DNA]</scope>
    <source>
        <strain evidence="4 5">PA2</strain>
    </source>
</reference>
<dbReference type="GO" id="GO:0005524">
    <property type="term" value="F:ATP binding"/>
    <property type="evidence" value="ECO:0007669"/>
    <property type="project" value="UniProtKB-KW"/>
</dbReference>
<sequence length="280" mass="30960">MAVLSVSNVTWIRNERKILDDVSFEIREGEHWGLIGLNGSGKTSLLQIIAGYQWPTRGQVSVLGYAYGRVDIREVRRQIGWVSYALLRRVEQDAEGDKALDVIVSGAFSSIGLWEKPRPEQWERAHALARQLGIEHLVDSPFHALSQGEKQRVLIARALMPKPSLLILDEPCTALDVRAREQLLTALDTMAMSPDAPALLYVTHHIEEMIPAITHVLALDDGRVVACGDKKAVLTDDVLSRTFHVPVRTVWQGNRAFLTVVSPGGEKAEAAVIPGPSARR</sequence>
<dbReference type="Proteomes" id="UP001529245">
    <property type="component" value="Unassembled WGS sequence"/>
</dbReference>
<dbReference type="SMART" id="SM00382">
    <property type="entry name" value="AAA"/>
    <property type="match status" value="1"/>
</dbReference>
<dbReference type="InterPro" id="IPR027417">
    <property type="entry name" value="P-loop_NTPase"/>
</dbReference>
<evidence type="ECO:0000313" key="5">
    <source>
        <dbReference type="Proteomes" id="UP001529245"/>
    </source>
</evidence>
<dbReference type="SUPFAM" id="SSF52540">
    <property type="entry name" value="P-loop containing nucleoside triphosphate hydrolases"/>
    <property type="match status" value="1"/>
</dbReference>
<dbReference type="PROSITE" id="PS00211">
    <property type="entry name" value="ABC_TRANSPORTER_1"/>
    <property type="match status" value="1"/>
</dbReference>
<dbReference type="InterPro" id="IPR003593">
    <property type="entry name" value="AAA+_ATPase"/>
</dbReference>
<protein>
    <submittedName>
        <fullName evidence="4">ABC transporter ATP-binding protein</fullName>
    </submittedName>
</protein>
<gene>
    <name evidence="4" type="ORF">QID03_00455</name>
</gene>
<evidence type="ECO:0000256" key="2">
    <source>
        <dbReference type="ARBA" id="ARBA00022840"/>
    </source>
</evidence>
<dbReference type="Gene3D" id="3.40.50.300">
    <property type="entry name" value="P-loop containing nucleotide triphosphate hydrolases"/>
    <property type="match status" value="1"/>
</dbReference>
<name>A0ABT6XUD9_ALISE</name>
<evidence type="ECO:0000313" key="4">
    <source>
        <dbReference type="EMBL" id="MDI9258648.1"/>
    </source>
</evidence>
<evidence type="ECO:0000256" key="1">
    <source>
        <dbReference type="ARBA" id="ARBA00022741"/>
    </source>
</evidence>
<proteinExistence type="predicted"/>